<protein>
    <submittedName>
        <fullName evidence="2">Uncharacterized protein</fullName>
    </submittedName>
</protein>
<evidence type="ECO:0000256" key="1">
    <source>
        <dbReference type="SAM" id="MobiDB-lite"/>
    </source>
</evidence>
<gene>
    <name evidence="2" type="ORF">PENVUL_c090G06337</name>
</gene>
<reference evidence="3" key="1">
    <citation type="journal article" date="2017" name="Nat. Microbiol.">
        <title>Global analysis of biosynthetic gene clusters reveals vast potential of secondary metabolite production in Penicillium species.</title>
        <authorList>
            <person name="Nielsen J.C."/>
            <person name="Grijseels S."/>
            <person name="Prigent S."/>
            <person name="Ji B."/>
            <person name="Dainat J."/>
            <person name="Nielsen K.F."/>
            <person name="Frisvad J.C."/>
            <person name="Workman M."/>
            <person name="Nielsen J."/>
        </authorList>
    </citation>
    <scope>NUCLEOTIDE SEQUENCE [LARGE SCALE GENOMIC DNA]</scope>
    <source>
        <strain evidence="3">IBT 29486</strain>
    </source>
</reference>
<name>A0A1V6R4T5_9EURO</name>
<feature type="region of interest" description="Disordered" evidence="1">
    <location>
        <begin position="1"/>
        <end position="24"/>
    </location>
</feature>
<sequence>MSSSTSNTTSLSSFSSSSSSSSASFSSSATTLVSSGTYNSSDSVSLSLSYESMAVHTSEGGTIPIQGIAPLRRETAEKQILSGITQLAVMVDRRDALGSSLDGERNRLALGIEDAKVLLGLHLCRIEDNLTREVLLETFLIHLGPTDAPWMLAPLLERLASGF</sequence>
<proteinExistence type="predicted"/>
<accession>A0A1V6R4T5</accession>
<keyword evidence="3" id="KW-1185">Reference proteome</keyword>
<dbReference type="OrthoDB" id="4360224at2759"/>
<evidence type="ECO:0000313" key="2">
    <source>
        <dbReference type="EMBL" id="OQD96500.1"/>
    </source>
</evidence>
<evidence type="ECO:0000313" key="3">
    <source>
        <dbReference type="Proteomes" id="UP000191518"/>
    </source>
</evidence>
<comment type="caution">
    <text evidence="2">The sequence shown here is derived from an EMBL/GenBank/DDBJ whole genome shotgun (WGS) entry which is preliminary data.</text>
</comment>
<dbReference type="Proteomes" id="UP000191518">
    <property type="component" value="Unassembled WGS sequence"/>
</dbReference>
<organism evidence="2 3">
    <name type="scientific">Penicillium vulpinum</name>
    <dbReference type="NCBI Taxonomy" id="29845"/>
    <lineage>
        <taxon>Eukaryota</taxon>
        <taxon>Fungi</taxon>
        <taxon>Dikarya</taxon>
        <taxon>Ascomycota</taxon>
        <taxon>Pezizomycotina</taxon>
        <taxon>Eurotiomycetes</taxon>
        <taxon>Eurotiomycetidae</taxon>
        <taxon>Eurotiales</taxon>
        <taxon>Aspergillaceae</taxon>
        <taxon>Penicillium</taxon>
    </lineage>
</organism>
<dbReference type="AlphaFoldDB" id="A0A1V6R4T5"/>
<dbReference type="EMBL" id="MDYP01000090">
    <property type="protein sequence ID" value="OQD96500.1"/>
    <property type="molecule type" value="Genomic_DNA"/>
</dbReference>